<feature type="domain" description="Cobalamin-independent methionine synthase MetE C-terminal/archaeal" evidence="4">
    <location>
        <begin position="10"/>
        <end position="192"/>
    </location>
</feature>
<keyword evidence="2" id="KW-0479">Metal-binding</keyword>
<gene>
    <name evidence="5" type="ORF">LI90_2043</name>
    <name evidence="6" type="ORF">TH66_05750</name>
    <name evidence="7" type="ORF">TR74_23945</name>
</gene>
<comment type="cofactor">
    <cofactor evidence="1">
        <name>Zn(2+)</name>
        <dbReference type="ChEBI" id="CHEBI:29105"/>
    </cofactor>
</comment>
<evidence type="ECO:0000256" key="3">
    <source>
        <dbReference type="ARBA" id="ARBA00022833"/>
    </source>
</evidence>
<reference evidence="8" key="3">
    <citation type="submission" date="2015-04" db="EMBL/GenBank/DDBJ databases">
        <title>Physiological reanalysis, assessment of diazotrophy, and genome sequences of multiple isolates of Streptomyces thermoautotrophicus.</title>
        <authorList>
            <person name="MacKellar D.C."/>
            <person name="Lieber L."/>
            <person name="Norman J."/>
            <person name="Bolger A."/>
            <person name="Tobin C."/>
            <person name="Murray J.W."/>
            <person name="Chang R."/>
            <person name="Ford T."/>
            <person name="Nguyen P.Q."/>
            <person name="Woodward J."/>
            <person name="Permingeat H."/>
            <person name="Joshi N.S."/>
            <person name="Silver P.A."/>
            <person name="Usadel B."/>
            <person name="Rutherford A.W."/>
            <person name="Friesen M."/>
            <person name="Prell J."/>
        </authorList>
    </citation>
    <scope>NUCLEOTIDE SEQUENCE [LARGE SCALE GENOMIC DNA]</scope>
    <source>
        <strain evidence="8">H1</strain>
    </source>
</reference>
<proteinExistence type="predicted"/>
<dbReference type="EMBL" id="LAXD01000001">
    <property type="protein sequence ID" value="KWX01015.1"/>
    <property type="molecule type" value="Genomic_DNA"/>
</dbReference>
<evidence type="ECO:0000313" key="9">
    <source>
        <dbReference type="Proteomes" id="UP000070598"/>
    </source>
</evidence>
<dbReference type="InterPro" id="IPR038071">
    <property type="entry name" value="UROD/MetE-like_sf"/>
</dbReference>
<reference evidence="9" key="2">
    <citation type="submission" date="2015-02" db="EMBL/GenBank/DDBJ databases">
        <title>Physiological reanalysis, assessment of diazotrophy, and genome sequences of multiple isolates of Streptomyces thermoautotrophicus.</title>
        <authorList>
            <person name="MacKellar D.C."/>
            <person name="Lieber L."/>
            <person name="Norman J."/>
            <person name="Bolger A."/>
            <person name="Tobin C."/>
            <person name="Murray J.W."/>
            <person name="Friesen M."/>
            <person name="Prell J."/>
        </authorList>
    </citation>
    <scope>NUCLEOTIDE SEQUENCE [LARGE SCALE GENOMIC DNA]</scope>
    <source>
        <strain evidence="9">UBT1</strain>
    </source>
</reference>
<evidence type="ECO:0000313" key="7">
    <source>
        <dbReference type="EMBL" id="KWX05214.1"/>
    </source>
</evidence>
<evidence type="ECO:0000256" key="1">
    <source>
        <dbReference type="ARBA" id="ARBA00001947"/>
    </source>
</evidence>
<keyword evidence="5" id="KW-0808">Transferase</keyword>
<feature type="domain" description="Cobalamin-independent methionine synthase MetE C-terminal/archaeal" evidence="4">
    <location>
        <begin position="264"/>
        <end position="359"/>
    </location>
</feature>
<dbReference type="Proteomes" id="UP000070188">
    <property type="component" value="Unassembled WGS sequence"/>
</dbReference>
<dbReference type="EMBL" id="JYIK01001120">
    <property type="protein sequence ID" value="KWX05214.1"/>
    <property type="molecule type" value="Genomic_DNA"/>
</dbReference>
<protein>
    <submittedName>
        <fullName evidence="5">Epoxyalkane: coenzyme M transferase</fullName>
    </submittedName>
    <submittedName>
        <fullName evidence="6">Methionine synthase</fullName>
    </submittedName>
</protein>
<evidence type="ECO:0000313" key="5">
    <source>
        <dbReference type="EMBL" id="KWX01015.1"/>
    </source>
</evidence>
<dbReference type="AlphaFoldDB" id="A0A132N3I3"/>
<dbReference type="OrthoDB" id="244285at2"/>
<evidence type="ECO:0000313" key="10">
    <source>
        <dbReference type="Proteomes" id="UP000070659"/>
    </source>
</evidence>
<evidence type="ECO:0000313" key="6">
    <source>
        <dbReference type="EMBL" id="KWX04708.1"/>
    </source>
</evidence>
<evidence type="ECO:0000313" key="8">
    <source>
        <dbReference type="Proteomes" id="UP000070188"/>
    </source>
</evidence>
<dbReference type="Pfam" id="PF01717">
    <property type="entry name" value="Meth_synt_2"/>
    <property type="match status" value="2"/>
</dbReference>
<accession>A0A132N3I3</accession>
<dbReference type="Gene3D" id="3.20.20.210">
    <property type="match status" value="1"/>
</dbReference>
<dbReference type="CDD" id="cd03311">
    <property type="entry name" value="CIMS_C_terminal_like"/>
    <property type="match status" value="1"/>
</dbReference>
<dbReference type="GO" id="GO:0009086">
    <property type="term" value="P:methionine biosynthetic process"/>
    <property type="evidence" value="ECO:0007669"/>
    <property type="project" value="InterPro"/>
</dbReference>
<dbReference type="PANTHER" id="PTHR30519">
    <property type="entry name" value="5-METHYLTETRAHYDROPTEROYLTRIGLUTAMATE--HOMOCYSTEINE METHYLTRANSFERASE"/>
    <property type="match status" value="1"/>
</dbReference>
<keyword evidence="8" id="KW-1185">Reference proteome</keyword>
<sequence length="372" mass="41325">MRVGSQDVLLPTTMVGNYPNPRWYDGRAFAVYPMGEFVYDAVSREAFEDAVAAIVQDQENAGLDVISDGRVYGGDSPYGQILYHYVARMSGYKLAGPPIGLPIYSTLYAPTCVGEVRREYPFHLATLRAVRRATKKPVKISYVGIQVLAAATNNQYYKETKELALAIAKAFNEDFKELADNGCDIIQLDEFVWPYGMGDWEIEVLNKAVEGVDCQFWVHTCWGNYSGTPGYFPDEEGDREFGAWVLDRRPSSAPAPERAYALFPKVLDANIQVLNYEVGRTGPDDLKPLVDHGWSKDFVAGVIDVKSTITETADEVADRIRSILEYVPAERLGLTTDCGLINLPRMIAASKLRALADGAAIVRKELVEKQQV</sequence>
<dbReference type="RefSeq" id="WP_066887098.1">
    <property type="nucleotide sequence ID" value="NZ_CP171739.1"/>
</dbReference>
<organism evidence="6 10">
    <name type="scientific">Carbonactinospora thermoautotrophica</name>
    <dbReference type="NCBI Taxonomy" id="1469144"/>
    <lineage>
        <taxon>Bacteria</taxon>
        <taxon>Bacillati</taxon>
        <taxon>Actinomycetota</taxon>
        <taxon>Actinomycetes</taxon>
        <taxon>Kitasatosporales</taxon>
        <taxon>Carbonactinosporaceae</taxon>
        <taxon>Carbonactinospora</taxon>
    </lineage>
</organism>
<dbReference type="PATRIC" id="fig|1469144.10.peg.2216"/>
<keyword evidence="3" id="KW-0862">Zinc</keyword>
<dbReference type="InterPro" id="IPR002629">
    <property type="entry name" value="Met_Synth_C/arc"/>
</dbReference>
<dbReference type="GO" id="GO:0008270">
    <property type="term" value="F:zinc ion binding"/>
    <property type="evidence" value="ECO:0007669"/>
    <property type="project" value="InterPro"/>
</dbReference>
<reference evidence="6 10" key="1">
    <citation type="submission" date="2015-02" db="EMBL/GenBank/DDBJ databases">
        <title>Physiological reanalysis, assessment of diazotrophy, and genome sequences of multiple isolates of Streptomyces thermoautotrophicus.</title>
        <authorList>
            <person name="MacKellar D.C."/>
            <person name="Lieber L."/>
            <person name="Norman J."/>
            <person name="Bolger A."/>
            <person name="Tobin C."/>
            <person name="Murray J.W."/>
            <person name="Prell J."/>
        </authorList>
    </citation>
    <scope>NUCLEOTIDE SEQUENCE [LARGE SCALE GENOMIC DNA]</scope>
    <source>
        <strain evidence="6 10">UBT1</strain>
    </source>
</reference>
<evidence type="ECO:0000256" key="2">
    <source>
        <dbReference type="ARBA" id="ARBA00022723"/>
    </source>
</evidence>
<dbReference type="Proteomes" id="UP000070659">
    <property type="component" value="Unassembled WGS sequence"/>
</dbReference>
<dbReference type="SUPFAM" id="SSF51726">
    <property type="entry name" value="UROD/MetE-like"/>
    <property type="match status" value="1"/>
</dbReference>
<dbReference type="Proteomes" id="UP000070598">
    <property type="component" value="Unassembled WGS sequence"/>
</dbReference>
<dbReference type="GO" id="GO:0003871">
    <property type="term" value="F:5-methyltetrahydropteroyltriglutamate-homocysteine S-methyltransferase activity"/>
    <property type="evidence" value="ECO:0007669"/>
    <property type="project" value="InterPro"/>
</dbReference>
<evidence type="ECO:0000259" key="4">
    <source>
        <dbReference type="Pfam" id="PF01717"/>
    </source>
</evidence>
<comment type="caution">
    <text evidence="6">The sequence shown here is derived from an EMBL/GenBank/DDBJ whole genome shotgun (WGS) entry which is preliminary data.</text>
</comment>
<name>A0A132N3I3_9ACTN</name>
<reference evidence="5" key="4">
    <citation type="submission" date="2015-04" db="EMBL/GenBank/DDBJ databases">
        <title>Physiological reanalysis, assessment of diazotrophy, and genome sequences of multiple isolates of Streptomyces thermoautotrophicus.</title>
        <authorList>
            <person name="MacKellar D.C."/>
            <person name="Lieber L."/>
            <person name="Norman J."/>
            <person name="Bolger A."/>
            <person name="Tobin C."/>
            <person name="Murray J.W."/>
            <person name="Woodward J."/>
            <person name="Friesen M."/>
            <person name="Prell J."/>
        </authorList>
    </citation>
    <scope>NUCLEOTIDE SEQUENCE [LARGE SCALE GENOMIC DNA]</scope>
    <source>
        <strain evidence="5">H1</strain>
    </source>
</reference>
<dbReference type="STRING" id="1469144.LI90_2043"/>
<dbReference type="EMBL" id="JYIJ01000014">
    <property type="protein sequence ID" value="KWX04708.1"/>
    <property type="molecule type" value="Genomic_DNA"/>
</dbReference>